<reference evidence="2" key="2">
    <citation type="submission" date="2024-06" db="EMBL/GenBank/DDBJ databases">
        <title>Vaginal Lactobacillus fatty acid response mechanisms reveal a metabolite-targeted strategy for bacterial vaginosis treatment.</title>
        <authorList>
            <person name="Zhu M."/>
            <person name="Blainey P.C."/>
            <person name="Bloom S.M."/>
            <person name="Kwon D.S."/>
        </authorList>
    </citation>
    <scope>NUCLEOTIDE SEQUENCE</scope>
    <source>
        <strain evidence="2">194_F1_1</strain>
    </source>
</reference>
<comment type="caution">
    <text evidence="3">The sequence shown here is derived from an EMBL/GenBank/DDBJ whole genome shotgun (WGS) entry which is preliminary data.</text>
</comment>
<sequence>MFKYYPRKFRILEISMIFLSVVLLFLLLIFGNLRSNYSDKIADIKQQNINIKSQIGQQNAKVASQVAQDALSSSNPEIKHSSQDLLAQQKIPNNVNNLFKIFYNYSSEDEYKQRVNLCKPYLASKLLHSKNLFAMDKSDLIQAFESGKTLNSAFEETYTSIGPVDKNENVPVIISADFQSWYSGTGKRGEGTDIYTGVYNLKRDKFVQLSRSNNLYTGTVGD</sequence>
<evidence type="ECO:0000313" key="5">
    <source>
        <dbReference type="Proteomes" id="UP001434419"/>
    </source>
</evidence>
<dbReference type="AlphaFoldDB" id="A0A4R6CPS4"/>
<protein>
    <submittedName>
        <fullName evidence="3">Uncharacterized protein</fullName>
    </submittedName>
</protein>
<evidence type="ECO:0000256" key="1">
    <source>
        <dbReference type="SAM" id="Phobius"/>
    </source>
</evidence>
<feature type="transmembrane region" description="Helical" evidence="1">
    <location>
        <begin position="12"/>
        <end position="31"/>
    </location>
</feature>
<dbReference type="Proteomes" id="UP001434419">
    <property type="component" value="Unassembled WGS sequence"/>
</dbReference>
<evidence type="ECO:0000313" key="3">
    <source>
        <dbReference type="EMBL" id="TDN28288.1"/>
    </source>
</evidence>
<evidence type="ECO:0000313" key="2">
    <source>
        <dbReference type="EMBL" id="MES5148526.1"/>
    </source>
</evidence>
<dbReference type="EMBL" id="JBETVU010000007">
    <property type="protein sequence ID" value="MES5148526.1"/>
    <property type="molecule type" value="Genomic_DNA"/>
</dbReference>
<dbReference type="RefSeq" id="WP_060462756.1">
    <property type="nucleotide sequence ID" value="NZ_CP083390.1"/>
</dbReference>
<proteinExistence type="predicted"/>
<keyword evidence="1" id="KW-0472">Membrane</keyword>
<gene>
    <name evidence="2" type="ORF">ABVC42_00945</name>
    <name evidence="3" type="ORF">CEE75_13275</name>
</gene>
<keyword evidence="1" id="KW-1133">Transmembrane helix</keyword>
<accession>A0A4R6CPS4</accession>
<name>A0A4R6CPS4_9LACO</name>
<keyword evidence="5" id="KW-1185">Reference proteome</keyword>
<evidence type="ECO:0000313" key="4">
    <source>
        <dbReference type="Proteomes" id="UP000295195"/>
    </source>
</evidence>
<reference evidence="3 4" key="1">
    <citation type="submission" date="2017-06" db="EMBL/GenBank/DDBJ databases">
        <authorList>
            <person name="Swanenburg J."/>
            <person name="Kort R."/>
        </authorList>
    </citation>
    <scope>NUCLEOTIDE SEQUENCE [LARGE SCALE GENOMIC DNA]</scope>
    <source>
        <strain evidence="3 4">RL05</strain>
    </source>
</reference>
<dbReference type="Proteomes" id="UP000295195">
    <property type="component" value="Unassembled WGS sequence"/>
</dbReference>
<keyword evidence="1" id="KW-0812">Transmembrane</keyword>
<dbReference type="EMBL" id="NKLP01000303">
    <property type="protein sequence ID" value="TDN28288.1"/>
    <property type="molecule type" value="Genomic_DNA"/>
</dbReference>
<organism evidence="3 4">
    <name type="scientific">Lactobacillus crispatus</name>
    <dbReference type="NCBI Taxonomy" id="47770"/>
    <lineage>
        <taxon>Bacteria</taxon>
        <taxon>Bacillati</taxon>
        <taxon>Bacillota</taxon>
        <taxon>Bacilli</taxon>
        <taxon>Lactobacillales</taxon>
        <taxon>Lactobacillaceae</taxon>
        <taxon>Lactobacillus</taxon>
    </lineage>
</organism>